<gene>
    <name evidence="1" type="ORF">Vadar_005981</name>
</gene>
<sequence>MGVSFKVAKAGTRYRPKPVQVEDKEIDTEPAFDCHPRENEVDVIRLGDEVAAYSTAMSKPGLHLVSKDPEVSFSLSLFPRGFTIGKPNELFDSIPTHLHPYDRASETLFCAIESGRLPGDILDDLPCKYVNGALFCEIRDYRNLLPQNGDTCSSMDNSPVKSKVVLQMCTESVVKDISSISDDSWTYNDLLEFESRILKALRPDLQLDPTPMLSRLCEESLSEKLNLGISWSRKRRKLSEASTIDHISSIASSRIEPSEVCARNSNFQSDGEFQDGVSQIELLVTSQTNNTHQENIPHHSLLTYQSNSQSAVDQYLPGALTLSHALSAPKPNYCYVDRRIPSSFTLDDGGHMSKITKKEPQEVSQVRLSEKKAKTKLPTKSKQANKLLNQQSKAVRLRKKMHPPPCRINGQQAVCAGIPRLQRVSTSIGNQEPSFIGKQEPIETSSCQSSNIGARDKRYTLDLRTDGPNLLQSEPLQSSGFVSANVLANTMQSSPVFESAAKNTTQELVTQGQRGKDLQHSHVSSGTNASIPSRLSDSWPRHASVPTKEENHHLKDLCENVAESLAGTNAENTASLPCLLLETPLPWPWPSIIEDLEIPVPSESENFDPVLDRFSKAEIVSQKYAPNKRKRKFDRIFARKSFSGTAPLLSSGLLNSKDKNLKDGNTDTTCYSECSQENNQIKTRKFTFERTLHVPEGNGAPRIEALDKVSIVEKLNEVLVEATLTYGNEVYDPIESCLLLAFANTMKREGYHLGGDHVQNAPHDVAGSSSSHPHILFCPTPAAETVELVPPTPIIGQSPNLLNPFSSSVSTFIPMHASSQNNFSGGHLHPHFANIQSALPLSAGYFSTSPLEIASQFSPMHPQWQHIMNRRAFLQLQMLQRDRLQQQLLQKRMIMMGGFDPAQGLGGGAHGTGNVGLAYSFGNGPGYMSMLGRGNVQGTGSSGGKNSPAAVAARRIRMAENGGGALMSGFSVDGSAGVSPSNFPMGAYQTTNLLPSPIQMQQQLSMQKFKEIRSLIQPPEATGLPEHVGPPPLSPSSLIKIEQHCRMSSQALVPHQLDSGNLTVDGGSPGLGSQTPLSVGSCSSSPPLELHGITKGGFN</sequence>
<protein>
    <submittedName>
        <fullName evidence="1">Uncharacterized protein</fullName>
    </submittedName>
</protein>
<organism evidence="1 2">
    <name type="scientific">Vaccinium darrowii</name>
    <dbReference type="NCBI Taxonomy" id="229202"/>
    <lineage>
        <taxon>Eukaryota</taxon>
        <taxon>Viridiplantae</taxon>
        <taxon>Streptophyta</taxon>
        <taxon>Embryophyta</taxon>
        <taxon>Tracheophyta</taxon>
        <taxon>Spermatophyta</taxon>
        <taxon>Magnoliopsida</taxon>
        <taxon>eudicotyledons</taxon>
        <taxon>Gunneridae</taxon>
        <taxon>Pentapetalae</taxon>
        <taxon>asterids</taxon>
        <taxon>Ericales</taxon>
        <taxon>Ericaceae</taxon>
        <taxon>Vaccinioideae</taxon>
        <taxon>Vaccinieae</taxon>
        <taxon>Vaccinium</taxon>
    </lineage>
</organism>
<reference evidence="1 2" key="1">
    <citation type="journal article" date="2021" name="Hortic Res">
        <title>High-quality reference genome and annotation aids understanding of berry development for evergreen blueberry (Vaccinium darrowii).</title>
        <authorList>
            <person name="Yu J."/>
            <person name="Hulse-Kemp A.M."/>
            <person name="Babiker E."/>
            <person name="Staton M."/>
        </authorList>
    </citation>
    <scope>NUCLEOTIDE SEQUENCE [LARGE SCALE GENOMIC DNA]</scope>
    <source>
        <strain evidence="2">cv. NJ 8807/NJ 8810</strain>
        <tissue evidence="1">Young leaf</tissue>
    </source>
</reference>
<dbReference type="Proteomes" id="UP000828048">
    <property type="component" value="Chromosome 10"/>
</dbReference>
<keyword evidence="2" id="KW-1185">Reference proteome</keyword>
<name>A0ACB7XGT2_9ERIC</name>
<dbReference type="EMBL" id="CM037160">
    <property type="protein sequence ID" value="KAH7839583.1"/>
    <property type="molecule type" value="Genomic_DNA"/>
</dbReference>
<evidence type="ECO:0000313" key="1">
    <source>
        <dbReference type="EMBL" id="KAH7839583.1"/>
    </source>
</evidence>
<proteinExistence type="predicted"/>
<accession>A0ACB7XGT2</accession>
<evidence type="ECO:0000313" key="2">
    <source>
        <dbReference type="Proteomes" id="UP000828048"/>
    </source>
</evidence>
<comment type="caution">
    <text evidence="1">The sequence shown here is derived from an EMBL/GenBank/DDBJ whole genome shotgun (WGS) entry which is preliminary data.</text>
</comment>